<dbReference type="InterPro" id="IPR027417">
    <property type="entry name" value="P-loop_NTPase"/>
</dbReference>
<keyword evidence="3" id="KW-1185">Reference proteome</keyword>
<dbReference type="GO" id="GO:0016887">
    <property type="term" value="F:ATP hydrolysis activity"/>
    <property type="evidence" value="ECO:0007669"/>
    <property type="project" value="InterPro"/>
</dbReference>
<dbReference type="Gene3D" id="3.40.50.300">
    <property type="entry name" value="P-loop containing nucleotide triphosphate hydrolases"/>
    <property type="match status" value="1"/>
</dbReference>
<organism evidence="2 3">
    <name type="scientific">Bifidobacterium apri</name>
    <dbReference type="NCBI Taxonomy" id="1769423"/>
    <lineage>
        <taxon>Bacteria</taxon>
        <taxon>Bacillati</taxon>
        <taxon>Actinomycetota</taxon>
        <taxon>Actinomycetes</taxon>
        <taxon>Bifidobacteriales</taxon>
        <taxon>Bifidobacteriaceae</taxon>
        <taxon>Bifidobacterium</taxon>
    </lineage>
</organism>
<dbReference type="InterPro" id="IPR041685">
    <property type="entry name" value="AAA_GajA/Old/RecF-like"/>
</dbReference>
<dbReference type="Proteomes" id="UP000440041">
    <property type="component" value="Unassembled WGS sequence"/>
</dbReference>
<dbReference type="SUPFAM" id="SSF52540">
    <property type="entry name" value="P-loop containing nucleoside triphosphate hydrolases"/>
    <property type="match status" value="1"/>
</dbReference>
<dbReference type="GO" id="GO:0005524">
    <property type="term" value="F:ATP binding"/>
    <property type="evidence" value="ECO:0007669"/>
    <property type="project" value="InterPro"/>
</dbReference>
<dbReference type="PANTHER" id="PTHR43581:SF2">
    <property type="entry name" value="EXCINUCLEASE ATPASE SUBUNIT"/>
    <property type="match status" value="1"/>
</dbReference>
<dbReference type="AlphaFoldDB" id="A0A6A2W185"/>
<reference evidence="2 3" key="1">
    <citation type="submission" date="2019-09" db="EMBL/GenBank/DDBJ databases">
        <title>Characterization of the phylogenetic diversity of two novel species belonging to the genus Bifidobacterium: Bifidobacterium cebidarum sp. nov. and Bifidobacterium leontopitheci sp. nov.</title>
        <authorList>
            <person name="Lugli G.A."/>
            <person name="Duranti S."/>
            <person name="Milani C."/>
            <person name="Turroni F."/>
            <person name="Ventura M."/>
        </authorList>
    </citation>
    <scope>NUCLEOTIDE SEQUENCE [LARGE SCALE GENOMIC DNA]</scope>
    <source>
        <strain evidence="2 3">DSM 100238</strain>
    </source>
</reference>
<name>A0A6A2W185_9BIFI</name>
<dbReference type="RefSeq" id="WP_152355836.1">
    <property type="nucleotide sequence ID" value="NZ_JBHLXF010000026.1"/>
</dbReference>
<gene>
    <name evidence="2" type="ORF">DSM100238_1257</name>
</gene>
<protein>
    <submittedName>
        <fullName evidence="2">RecF/RecN/SMC protein</fullName>
    </submittedName>
</protein>
<evidence type="ECO:0000313" key="2">
    <source>
        <dbReference type="EMBL" id="KAB8297472.1"/>
    </source>
</evidence>
<sequence>MYIKKLSMKNFKSFRNQQIEFSRGINYLVGNNNSGKSTVIQAIEFVGGAFTDASSFRTISGDGNENSNEDESGYVELTLADTNLAGVIDVSTVDQKKAKTLKEECVYQGDNGEWYLTVRRSLAEPKRIQILDKEKHEFSNRTGIDAPFKALFSPTVFHATDTPDEVMDFGATKILGKLIKAKTSDLTDTDEWNQFMDSYKKVFADDGKYAELLRDLNSSISDKTTQQFGPDIKVSIAFDAPEQSLFGKMGRTVVDDGVETDLYQKGSGLQRAVAFAAIRVYAEQQKASASTDSDSQESARTLPGPSLFLCVDEPEIWMHPKAQQALAQALADISQNEQVIVSTHSPYILQAFNRNVSGNSESLFIFNDDKTSENRIMKSTDFGCVHPNRPSLAEITYEAFQIPTPEFHSELYGMLQRKIQNSHIFSNGNESKVTLKKVDNVLRDPRIALSGQEKKLYSRFNSAGRKNGEWTQCVIARETLPTYIRNIIDHPESINVKEEAIKYFTDNPSQDVDVETLKNLRNEYTYEQLQESIKILLRVLHRMDELE</sequence>
<dbReference type="InterPro" id="IPR051396">
    <property type="entry name" value="Bact_Antivir_Def_Nuclease"/>
</dbReference>
<evidence type="ECO:0000313" key="3">
    <source>
        <dbReference type="Proteomes" id="UP000440041"/>
    </source>
</evidence>
<dbReference type="EMBL" id="WBSO01000009">
    <property type="protein sequence ID" value="KAB8297472.1"/>
    <property type="molecule type" value="Genomic_DNA"/>
</dbReference>
<dbReference type="Pfam" id="PF13175">
    <property type="entry name" value="AAA_15"/>
    <property type="match status" value="1"/>
</dbReference>
<feature type="domain" description="Endonuclease GajA/Old nuclease/RecF-like AAA" evidence="1">
    <location>
        <begin position="1"/>
        <end position="348"/>
    </location>
</feature>
<proteinExistence type="predicted"/>
<comment type="caution">
    <text evidence="2">The sequence shown here is derived from an EMBL/GenBank/DDBJ whole genome shotgun (WGS) entry which is preliminary data.</text>
</comment>
<dbReference type="PANTHER" id="PTHR43581">
    <property type="entry name" value="ATP/GTP PHOSPHATASE"/>
    <property type="match status" value="1"/>
</dbReference>
<dbReference type="OrthoDB" id="3237462at2"/>
<evidence type="ECO:0000259" key="1">
    <source>
        <dbReference type="Pfam" id="PF13175"/>
    </source>
</evidence>
<accession>A0A6A2W185</accession>